<proteinExistence type="predicted"/>
<gene>
    <name evidence="1" type="ORF">Pan44_45880</name>
</gene>
<sequence>MHADGKAAIGYSSRELACEAGELLLQEGATQIGVLSVSTADRFQQVIAQLARHDVRYLLWDHVGEEAGSRVIDLKPPE</sequence>
<reference evidence="1 2" key="1">
    <citation type="submission" date="2019-02" db="EMBL/GenBank/DDBJ databases">
        <title>Deep-cultivation of Planctomycetes and their phenomic and genomic characterization uncovers novel biology.</title>
        <authorList>
            <person name="Wiegand S."/>
            <person name="Jogler M."/>
            <person name="Boedeker C."/>
            <person name="Pinto D."/>
            <person name="Vollmers J."/>
            <person name="Rivas-Marin E."/>
            <person name="Kohn T."/>
            <person name="Peeters S.H."/>
            <person name="Heuer A."/>
            <person name="Rast P."/>
            <person name="Oberbeckmann S."/>
            <person name="Bunk B."/>
            <person name="Jeske O."/>
            <person name="Meyerdierks A."/>
            <person name="Storesund J.E."/>
            <person name="Kallscheuer N."/>
            <person name="Luecker S."/>
            <person name="Lage O.M."/>
            <person name="Pohl T."/>
            <person name="Merkel B.J."/>
            <person name="Hornburger P."/>
            <person name="Mueller R.-W."/>
            <person name="Bruemmer F."/>
            <person name="Labrenz M."/>
            <person name="Spormann A.M."/>
            <person name="Op den Camp H."/>
            <person name="Overmann J."/>
            <person name="Amann R."/>
            <person name="Jetten M.S.M."/>
            <person name="Mascher T."/>
            <person name="Medema M.H."/>
            <person name="Devos D.P."/>
            <person name="Kaster A.-K."/>
            <person name="Ovreas L."/>
            <person name="Rohde M."/>
            <person name="Galperin M.Y."/>
            <person name="Jogler C."/>
        </authorList>
    </citation>
    <scope>NUCLEOTIDE SEQUENCE [LARGE SCALE GENOMIC DNA]</scope>
    <source>
        <strain evidence="1 2">Pan44</strain>
    </source>
</reference>
<dbReference type="InParanoid" id="A0A517SK85"/>
<dbReference type="AlphaFoldDB" id="A0A517SK85"/>
<accession>A0A517SK85</accession>
<name>A0A517SK85_9PLAN</name>
<evidence type="ECO:0000313" key="2">
    <source>
        <dbReference type="Proteomes" id="UP000315700"/>
    </source>
</evidence>
<dbReference type="Proteomes" id="UP000315700">
    <property type="component" value="Chromosome"/>
</dbReference>
<organism evidence="1 2">
    <name type="scientific">Caulifigura coniformis</name>
    <dbReference type="NCBI Taxonomy" id="2527983"/>
    <lineage>
        <taxon>Bacteria</taxon>
        <taxon>Pseudomonadati</taxon>
        <taxon>Planctomycetota</taxon>
        <taxon>Planctomycetia</taxon>
        <taxon>Planctomycetales</taxon>
        <taxon>Planctomycetaceae</taxon>
        <taxon>Caulifigura</taxon>
    </lineage>
</organism>
<dbReference type="KEGG" id="ccos:Pan44_45880"/>
<keyword evidence="2" id="KW-1185">Reference proteome</keyword>
<dbReference type="EMBL" id="CP036271">
    <property type="protein sequence ID" value="QDT56532.1"/>
    <property type="molecule type" value="Genomic_DNA"/>
</dbReference>
<protein>
    <submittedName>
        <fullName evidence="1">Uncharacterized protein</fullName>
    </submittedName>
</protein>
<evidence type="ECO:0000313" key="1">
    <source>
        <dbReference type="EMBL" id="QDT56532.1"/>
    </source>
</evidence>